<accession>A0A2H5Y3K4</accession>
<protein>
    <submittedName>
        <fullName evidence="1">Uncharacterized protein</fullName>
    </submittedName>
</protein>
<organism evidence="1 2">
    <name type="scientific">Candidatus Thermoflexus japonica</name>
    <dbReference type="NCBI Taxonomy" id="2035417"/>
    <lineage>
        <taxon>Bacteria</taxon>
        <taxon>Bacillati</taxon>
        <taxon>Chloroflexota</taxon>
        <taxon>Thermoflexia</taxon>
        <taxon>Thermoflexales</taxon>
        <taxon>Thermoflexaceae</taxon>
        <taxon>Thermoflexus</taxon>
    </lineage>
</organism>
<sequence>MQWGRILRLLSLLLMGLGMLGALVGHGGAQTPPPPPPPPWPAPGLPPGLHAADVFPNARWQTMTIGIAGPGDPYLPITRENLLQNSTVSGIRFGFGGLTYPDLITHVEAWADPLDGAITWTVETTGVVFYNVQPTHTLFASWVTTAYARYDPPEYEITVGTIGREGFEFATGMAVRLPAGVYTITYARIISTSHEGLNPLPIYVPDGITWPMEHFTTTPDSRAWVTYTFRIGDLRNRETTLPDLIPLSLSWRLDNGRAWISAWIRNAGPAPVPASVGGFLAALQQRAPTDPPAGPMDGGGFEAWMGMNGPWLPPLDVGQEIRITGTAPIRPGRCFFVNVDVDPYGESPLVGRVWEAQENNNVIGICPEVLFLPLIQRNAP</sequence>
<evidence type="ECO:0000313" key="1">
    <source>
        <dbReference type="EMBL" id="GBD08021.1"/>
    </source>
</evidence>
<comment type="caution">
    <text evidence="1">The sequence shown here is derived from an EMBL/GenBank/DDBJ whole genome shotgun (WGS) entry which is preliminary data.</text>
</comment>
<evidence type="ECO:0000313" key="2">
    <source>
        <dbReference type="Proteomes" id="UP000236642"/>
    </source>
</evidence>
<name>A0A2H5Y3K4_9CHLR</name>
<gene>
    <name evidence="1" type="ORF">HRbin22_00250</name>
</gene>
<dbReference type="AlphaFoldDB" id="A0A2H5Y3K4"/>
<reference evidence="2" key="1">
    <citation type="submission" date="2017-09" db="EMBL/GenBank/DDBJ databases">
        <title>Metaegenomics of thermophilic ammonia-oxidizing enrichment culture.</title>
        <authorList>
            <person name="Kato S."/>
            <person name="Suzuki K."/>
        </authorList>
    </citation>
    <scope>NUCLEOTIDE SEQUENCE [LARGE SCALE GENOMIC DNA]</scope>
</reference>
<dbReference type="Proteomes" id="UP000236642">
    <property type="component" value="Unassembled WGS sequence"/>
</dbReference>
<proteinExistence type="predicted"/>
<dbReference type="EMBL" id="BEHY01000003">
    <property type="protein sequence ID" value="GBD08021.1"/>
    <property type="molecule type" value="Genomic_DNA"/>
</dbReference>